<evidence type="ECO:0000313" key="3">
    <source>
        <dbReference type="Proteomes" id="UP000321570"/>
    </source>
</evidence>
<evidence type="ECO:0000313" key="2">
    <source>
        <dbReference type="EMBL" id="VUZ44201.1"/>
    </source>
</evidence>
<proteinExistence type="predicted"/>
<sequence length="200" mass="23347">MNLSKPNKDPEAFIKNVGEFHYEPSVGEIFTTWYALYQDIYENRMAGLPNETRINMLLRKFSKNYHDLYLAYLLPLSPKDFTFEETIEKCGKVFGDNTSLFNRRFKCLNLAIREGEGIHKYAAIVNRMCNAFSYGSLKKDQFRCLVFIQGLRSPCYAEIRLKLLSLLDKNPDIMLHHLVDEYNNFRSLIADSNMVESNET</sequence>
<feature type="domain" description="DUF7083" evidence="1">
    <location>
        <begin position="15"/>
        <end position="96"/>
    </location>
</feature>
<dbReference type="Proteomes" id="UP000321570">
    <property type="component" value="Unassembled WGS sequence"/>
</dbReference>
<organism evidence="2 3">
    <name type="scientific">Hymenolepis diminuta</name>
    <name type="common">Rat tapeworm</name>
    <dbReference type="NCBI Taxonomy" id="6216"/>
    <lineage>
        <taxon>Eukaryota</taxon>
        <taxon>Metazoa</taxon>
        <taxon>Spiralia</taxon>
        <taxon>Lophotrochozoa</taxon>
        <taxon>Platyhelminthes</taxon>
        <taxon>Cestoda</taxon>
        <taxon>Eucestoda</taxon>
        <taxon>Cyclophyllidea</taxon>
        <taxon>Hymenolepididae</taxon>
        <taxon>Hymenolepis</taxon>
    </lineage>
</organism>
<gene>
    <name evidence="2" type="ORF">WMSIL1_LOCUS4579</name>
</gene>
<evidence type="ECO:0000259" key="1">
    <source>
        <dbReference type="Pfam" id="PF23309"/>
    </source>
</evidence>
<accession>A0A564YAB6</accession>
<dbReference type="Pfam" id="PF23309">
    <property type="entry name" value="DUF7083"/>
    <property type="match status" value="1"/>
</dbReference>
<keyword evidence="3" id="KW-1185">Reference proteome</keyword>
<dbReference type="AlphaFoldDB" id="A0A564YAB6"/>
<dbReference type="EMBL" id="CABIJS010000123">
    <property type="protein sequence ID" value="VUZ44201.1"/>
    <property type="molecule type" value="Genomic_DNA"/>
</dbReference>
<protein>
    <recommendedName>
        <fullName evidence="1">DUF7083 domain-containing protein</fullName>
    </recommendedName>
</protein>
<reference evidence="2 3" key="1">
    <citation type="submission" date="2019-07" db="EMBL/GenBank/DDBJ databases">
        <authorList>
            <person name="Jastrzebski P J."/>
            <person name="Paukszto L."/>
            <person name="Jastrzebski P J."/>
        </authorList>
    </citation>
    <scope>NUCLEOTIDE SEQUENCE [LARGE SCALE GENOMIC DNA]</scope>
    <source>
        <strain evidence="2 3">WMS-il1</strain>
    </source>
</reference>
<name>A0A564YAB6_HYMDI</name>
<dbReference type="InterPro" id="IPR055510">
    <property type="entry name" value="DUF7083"/>
</dbReference>